<dbReference type="EMBL" id="PKSL01000189">
    <property type="protein sequence ID" value="POV99947.1"/>
    <property type="molecule type" value="Genomic_DNA"/>
</dbReference>
<protein>
    <submittedName>
        <fullName evidence="1">Uncharacterized protein</fullName>
    </submittedName>
</protein>
<evidence type="ECO:0000313" key="2">
    <source>
        <dbReference type="Proteomes" id="UP000239156"/>
    </source>
</evidence>
<evidence type="ECO:0000313" key="1">
    <source>
        <dbReference type="EMBL" id="POV99947.1"/>
    </source>
</evidence>
<reference evidence="1" key="1">
    <citation type="submission" date="2017-12" db="EMBL/GenBank/DDBJ databases">
        <title>Gene loss provides genomic basis for host adaptation in cereal stripe rust fungi.</title>
        <authorList>
            <person name="Xia C."/>
        </authorList>
    </citation>
    <scope>NUCLEOTIDE SEQUENCE [LARGE SCALE GENOMIC DNA]</scope>
    <source>
        <strain evidence="1">93-210</strain>
    </source>
</reference>
<feature type="non-terminal residue" evidence="1">
    <location>
        <position position="1"/>
    </location>
</feature>
<dbReference type="Proteomes" id="UP000239156">
    <property type="component" value="Unassembled WGS sequence"/>
</dbReference>
<dbReference type="VEuPathDB" id="FungiDB:PSTT_13452"/>
<feature type="non-terminal residue" evidence="1">
    <location>
        <position position="77"/>
    </location>
</feature>
<sequence>HKTHQTTGLFSIFPKSHLSKTSATDRSPIYSNGKGELPNELSLYGRVESTSTYIKSVAPDHLITVGYQGKKGTVALG</sequence>
<gene>
    <name evidence="1" type="ORF">PSTT_13452</name>
</gene>
<dbReference type="AlphaFoldDB" id="A0A2S4URW2"/>
<accession>A0A2S4URW2</accession>
<dbReference type="VEuPathDB" id="FungiDB:PSHT_03784"/>
<proteinExistence type="predicted"/>
<organism evidence="1 2">
    <name type="scientific">Puccinia striiformis</name>
    <dbReference type="NCBI Taxonomy" id="27350"/>
    <lineage>
        <taxon>Eukaryota</taxon>
        <taxon>Fungi</taxon>
        <taxon>Dikarya</taxon>
        <taxon>Basidiomycota</taxon>
        <taxon>Pucciniomycotina</taxon>
        <taxon>Pucciniomycetes</taxon>
        <taxon>Pucciniales</taxon>
        <taxon>Pucciniaceae</taxon>
        <taxon>Puccinia</taxon>
    </lineage>
</organism>
<comment type="caution">
    <text evidence="1">The sequence shown here is derived from an EMBL/GenBank/DDBJ whole genome shotgun (WGS) entry which is preliminary data.</text>
</comment>
<name>A0A2S4URW2_9BASI</name>
<keyword evidence="2" id="KW-1185">Reference proteome</keyword>